<accession>A0AAE0AVB5</accession>
<proteinExistence type="predicted"/>
<reference evidence="2" key="1">
    <citation type="journal article" date="2023" name="Plant J.">
        <title>Genome sequences and population genomics provide insights into the demographic history, inbreeding, and mutation load of two 'living fossil' tree species of Dipteronia.</title>
        <authorList>
            <person name="Feng Y."/>
            <person name="Comes H.P."/>
            <person name="Chen J."/>
            <person name="Zhu S."/>
            <person name="Lu R."/>
            <person name="Zhang X."/>
            <person name="Li P."/>
            <person name="Qiu J."/>
            <person name="Olsen K.M."/>
            <person name="Qiu Y."/>
        </authorList>
    </citation>
    <scope>NUCLEOTIDE SEQUENCE</scope>
    <source>
        <strain evidence="2">NBL</strain>
    </source>
</reference>
<sequence length="98" mass="10972">MTLLINLGSGFKLGVCTLRVEVSLRKGNTFMPIVYREDWSVISEQPVILPKTGFEYSSACPLSSPSGRMTNDKITTRNPVVLHHILVIRARLTHHIVL</sequence>
<feature type="domain" description="ApaG" evidence="1">
    <location>
        <begin position="40"/>
        <end position="70"/>
    </location>
</feature>
<dbReference type="InterPro" id="IPR036767">
    <property type="entry name" value="ApaG_sf"/>
</dbReference>
<comment type="caution">
    <text evidence="2">The sequence shown here is derived from an EMBL/GenBank/DDBJ whole genome shotgun (WGS) entry which is preliminary data.</text>
</comment>
<evidence type="ECO:0000313" key="3">
    <source>
        <dbReference type="Proteomes" id="UP001281410"/>
    </source>
</evidence>
<keyword evidence="3" id="KW-1185">Reference proteome</keyword>
<evidence type="ECO:0000313" key="2">
    <source>
        <dbReference type="EMBL" id="KAK3224747.1"/>
    </source>
</evidence>
<dbReference type="Gene3D" id="2.60.40.1470">
    <property type="entry name" value="ApaG domain"/>
    <property type="match status" value="1"/>
</dbReference>
<dbReference type="SUPFAM" id="SSF110069">
    <property type="entry name" value="ApaG-like"/>
    <property type="match status" value="1"/>
</dbReference>
<organism evidence="2 3">
    <name type="scientific">Dipteronia sinensis</name>
    <dbReference type="NCBI Taxonomy" id="43782"/>
    <lineage>
        <taxon>Eukaryota</taxon>
        <taxon>Viridiplantae</taxon>
        <taxon>Streptophyta</taxon>
        <taxon>Embryophyta</taxon>
        <taxon>Tracheophyta</taxon>
        <taxon>Spermatophyta</taxon>
        <taxon>Magnoliopsida</taxon>
        <taxon>eudicotyledons</taxon>
        <taxon>Gunneridae</taxon>
        <taxon>Pentapetalae</taxon>
        <taxon>rosids</taxon>
        <taxon>malvids</taxon>
        <taxon>Sapindales</taxon>
        <taxon>Sapindaceae</taxon>
        <taxon>Hippocastanoideae</taxon>
        <taxon>Acereae</taxon>
        <taxon>Dipteronia</taxon>
    </lineage>
</organism>
<evidence type="ECO:0000259" key="1">
    <source>
        <dbReference type="Pfam" id="PF04379"/>
    </source>
</evidence>
<dbReference type="InterPro" id="IPR007474">
    <property type="entry name" value="ApaG_domain"/>
</dbReference>
<dbReference type="EMBL" id="JANJYJ010000002">
    <property type="protein sequence ID" value="KAK3224747.1"/>
    <property type="molecule type" value="Genomic_DNA"/>
</dbReference>
<dbReference type="Proteomes" id="UP001281410">
    <property type="component" value="Unassembled WGS sequence"/>
</dbReference>
<dbReference type="AlphaFoldDB" id="A0AAE0AVB5"/>
<dbReference type="Pfam" id="PF04379">
    <property type="entry name" value="DUF525"/>
    <property type="match status" value="1"/>
</dbReference>
<protein>
    <recommendedName>
        <fullName evidence="1">ApaG domain-containing protein</fullName>
    </recommendedName>
</protein>
<gene>
    <name evidence="2" type="ORF">Dsin_004609</name>
</gene>
<name>A0AAE0AVB5_9ROSI</name>